<gene>
    <name evidence="3" type="ORF">PAUS00366_LOCUS17956</name>
</gene>
<protein>
    <submittedName>
        <fullName evidence="3">Uncharacterized protein</fullName>
    </submittedName>
</protein>
<proteinExistence type="predicted"/>
<reference evidence="3" key="1">
    <citation type="submission" date="2021-01" db="EMBL/GenBank/DDBJ databases">
        <authorList>
            <person name="Corre E."/>
            <person name="Pelletier E."/>
            <person name="Niang G."/>
            <person name="Scheremetjew M."/>
            <person name="Finn R."/>
            <person name="Kale V."/>
            <person name="Holt S."/>
            <person name="Cochrane G."/>
            <person name="Meng A."/>
            <person name="Brown T."/>
            <person name="Cohen L."/>
        </authorList>
    </citation>
    <scope>NUCLEOTIDE SEQUENCE</scope>
    <source>
        <strain evidence="3">10249 10 AB</strain>
    </source>
</reference>
<dbReference type="EMBL" id="HBIX01026352">
    <property type="protein sequence ID" value="CAE0725199.1"/>
    <property type="molecule type" value="Transcribed_RNA"/>
</dbReference>
<dbReference type="AlphaFoldDB" id="A0A7S4AT27"/>
<name>A0A7S4AT27_9STRA</name>
<keyword evidence="2" id="KW-0472">Membrane</keyword>
<keyword evidence="2" id="KW-0812">Transmembrane</keyword>
<organism evidence="3">
    <name type="scientific">Pseudo-nitzschia australis</name>
    <dbReference type="NCBI Taxonomy" id="44445"/>
    <lineage>
        <taxon>Eukaryota</taxon>
        <taxon>Sar</taxon>
        <taxon>Stramenopiles</taxon>
        <taxon>Ochrophyta</taxon>
        <taxon>Bacillariophyta</taxon>
        <taxon>Bacillariophyceae</taxon>
        <taxon>Bacillariophycidae</taxon>
        <taxon>Bacillariales</taxon>
        <taxon>Bacillariaceae</taxon>
        <taxon>Pseudo-nitzschia</taxon>
    </lineage>
</organism>
<feature type="compositionally biased region" description="Low complexity" evidence="1">
    <location>
        <begin position="180"/>
        <end position="192"/>
    </location>
</feature>
<evidence type="ECO:0000313" key="3">
    <source>
        <dbReference type="EMBL" id="CAE0725199.1"/>
    </source>
</evidence>
<evidence type="ECO:0000256" key="1">
    <source>
        <dbReference type="SAM" id="MobiDB-lite"/>
    </source>
</evidence>
<feature type="region of interest" description="Disordered" evidence="1">
    <location>
        <begin position="1"/>
        <end position="38"/>
    </location>
</feature>
<feature type="region of interest" description="Disordered" evidence="1">
    <location>
        <begin position="178"/>
        <end position="197"/>
    </location>
</feature>
<feature type="transmembrane region" description="Helical" evidence="2">
    <location>
        <begin position="94"/>
        <end position="116"/>
    </location>
</feature>
<evidence type="ECO:0000256" key="2">
    <source>
        <dbReference type="SAM" id="Phobius"/>
    </source>
</evidence>
<keyword evidence="2" id="KW-1133">Transmembrane helix</keyword>
<feature type="compositionally biased region" description="Low complexity" evidence="1">
    <location>
        <begin position="7"/>
        <end position="38"/>
    </location>
</feature>
<sequence length="975" mass="109646">MGDEKLLPSTSTASLASTTTIPTTTTTTTTTNAPTTTTRRAQRNGYGFSISSSSSSSTSNVSIPGFVPKCARGCCGFLSQIFFRPLLKLLKIKLPVYVIFLGTICFVMISQILIVYSNHSIFMKLDDVMNAIHPINSFLLNSTNNHNAVDKMAHGSIIGGKTNDGVISTVLEITDDGVSEDGSNSENNNSNDPFNVGDKKTSYDYRECTSPESNVPWPLEGTTHSKTSDLTCGLNSDTPFSAFFRSALWKSKFEPLIQKCDKMAVFGVAFGGNFVKDLDAPHVTSLINATDLIQQHGRCFFILTTESDVQKNQGIVDKHNGDRTSFIDPVTIGHNILIPLPDTILPYKNPRRNVKLLKYVGQSVFQYADHIVWQDAKFFRDDFVSKLPTGYDGLLRDASASSSTSSPCVTTMGLPVHKITVGLDNIRNGIKKHGVYHAQYEHHCQTIIAALTLRPNVTDSSENLIRQCDAYLQHVYQEEGSTQTMSQGLIDSAFIIWNHKTQQCRDFSSAFRCTIVDQIQCHSDRDQVSIPFAMYKMGVSGMYRNRKEEKIKKVDGRWDPRIHDLDFVVDEEKANANANSNAVSLFGSTFATNNDNGNDNDNKDGDPAVMIRVTRSSCHWYFSRLGNCRTDLTDNIPTLALLVAGSAKRYIAEGIAEHLIKPLFRKQNTRVDYYLMLSVKQGLAYRSSDVYMKHQTFDSIFDEIVTEKDSGKVTAVLFNKVRNMITLSGANVGGIHIQPQPMKLDPSTLRKRQLEAKKARPKEDSYFRFPTLDLRPEFRRRTAVTNRNLFKLYLGLQKLWDKHLVASETYVGVSYDYVMVLREDVLWLKDFNLQKLIATNPDADAYVLSCDMRDPPMIANEYNDHGIVIKRNKAHIIGRYFDQILRTDLEGCHKSVEMMVPTDTGCNSGMLLYWIMNQNNVTVQPVSQSVFPIERVLNLSYNNTREICIHRYCQSMESPLKIPDTLRHCRDLEMG</sequence>
<accession>A0A7S4AT27</accession>